<dbReference type="AlphaFoldDB" id="A0A0X3NNR9"/>
<protein>
    <submittedName>
        <fullName evidence="1">Uncharacterized protein</fullName>
    </submittedName>
</protein>
<gene>
    <name evidence="1" type="ORF">TR125943</name>
</gene>
<dbReference type="EMBL" id="GEEE01008545">
    <property type="protein sequence ID" value="JAP54680.1"/>
    <property type="molecule type" value="Transcribed_RNA"/>
</dbReference>
<sequence length="284" mass="29610">MFAAASMTAILTPASLRTRFSTLRSREARPASAFPGLMVARTSRFALTFLATVLTIKALRTRLLTVLSNPAWGTPATTSGRITPRIWMSTLTGLGAFVAIETRFTGVLTLRARVTRRTITAAGEAITPDLTITAGLTPAGIDASLAPTCRWACEFADLAVPALGTVAAPVHGIARTTTQAETSLSTALTPVARGTGVSATGSRSAGRTLALTGHLVALDAGNVGGTVTLVFAIFAVGAVRTGSRAIHARPTNSRFSNNFVGELIVMSKSAIRHLRCRINHSTSP</sequence>
<dbReference type="EMBL" id="GEEE01021741">
    <property type="protein sequence ID" value="JAP41484.1"/>
    <property type="molecule type" value="Transcribed_RNA"/>
</dbReference>
<reference evidence="1" key="1">
    <citation type="submission" date="2016-01" db="EMBL/GenBank/DDBJ databases">
        <title>Reference transcriptome for the parasite Schistocephalus solidus: insights into the molecular evolution of parasitism.</title>
        <authorList>
            <person name="Hebert F.O."/>
            <person name="Grambauer S."/>
            <person name="Barber I."/>
            <person name="Landry C.R."/>
            <person name="Aubin-Horth N."/>
        </authorList>
    </citation>
    <scope>NUCLEOTIDE SEQUENCE</scope>
</reference>
<name>A0A0X3NNR9_SCHSO</name>
<accession>A0A0X3NNR9</accession>
<proteinExistence type="predicted"/>
<organism evidence="1">
    <name type="scientific">Schistocephalus solidus</name>
    <name type="common">Tapeworm</name>
    <dbReference type="NCBI Taxonomy" id="70667"/>
    <lineage>
        <taxon>Eukaryota</taxon>
        <taxon>Metazoa</taxon>
        <taxon>Spiralia</taxon>
        <taxon>Lophotrochozoa</taxon>
        <taxon>Platyhelminthes</taxon>
        <taxon>Cestoda</taxon>
        <taxon>Eucestoda</taxon>
        <taxon>Diphyllobothriidea</taxon>
        <taxon>Diphyllobothriidae</taxon>
        <taxon>Schistocephalus</taxon>
    </lineage>
</organism>
<evidence type="ECO:0000313" key="1">
    <source>
        <dbReference type="EMBL" id="JAP41484.1"/>
    </source>
</evidence>